<dbReference type="Pfam" id="PF03572">
    <property type="entry name" value="Peptidase_S41"/>
    <property type="match status" value="1"/>
</dbReference>
<dbReference type="Gene3D" id="2.60.40.1220">
    <property type="match status" value="1"/>
</dbReference>
<dbReference type="NCBIfam" id="TIGR00225">
    <property type="entry name" value="prc"/>
    <property type="match status" value="1"/>
</dbReference>
<evidence type="ECO:0000259" key="7">
    <source>
        <dbReference type="PROSITE" id="PS50106"/>
    </source>
</evidence>
<evidence type="ECO:0000256" key="5">
    <source>
        <dbReference type="ARBA" id="ARBA00022825"/>
    </source>
</evidence>
<dbReference type="SMART" id="SM00245">
    <property type="entry name" value="TSPc"/>
    <property type="match status" value="1"/>
</dbReference>
<dbReference type="GO" id="GO:0006508">
    <property type="term" value="P:proteolysis"/>
    <property type="evidence" value="ECO:0007669"/>
    <property type="project" value="UniProtKB-KW"/>
</dbReference>
<dbReference type="PROSITE" id="PS50106">
    <property type="entry name" value="PDZ"/>
    <property type="match status" value="1"/>
</dbReference>
<sequence length="540" mass="60391">MRRKYSFKNLFLGALIGVGIILNSYGFVQAKTPLEEAKYVIESCYVDKVSKDVINSSTISDMVKKLNDPFSSYFTAEQYNDFLNSIDNKFVGIGIYLEVVDSGIKVTSVIDNSSAKEAGILPGDIIISADGHSLSKMVSEEATSYIKGKEGTSVNLVIDRNGEKISKTVYRKTVEIPTVKGEILDNEIGYINISSFGQDTANLFTNVLEDLNESNPKMYIIDLRFNGGGYMGAALDIAGHFIGKNPAIIVKNRNDEKQKINAYNYKQIDKPVIFLINEYTASASEILSAAVKDYNKAIFIGENSYGKGVAQQMFRLVDGSVLKITTQRFYSPLGNEIHKKGISPDVLVKEEYTDSLFVARLLTYKENQALNSNECEIGNYVIKINEDYYKIPISKVREKGLFKAFKSLVKGVDKSNVYVGTEKGFKNISEDIINNDLKLFYPDFAEGKRVSKNLKDNVIKVKFNRELDKSTVNNNSIFVVKDSNGKIEEAKINFINSKVITLTLNKCINKGDKFYIVIDKKVKDLEGKCIKDKTALEVSY</sequence>
<dbReference type="EC" id="3.4.21.102" evidence="8"/>
<dbReference type="GO" id="GO:0007165">
    <property type="term" value="P:signal transduction"/>
    <property type="evidence" value="ECO:0007669"/>
    <property type="project" value="TreeGrafter"/>
</dbReference>
<dbReference type="InterPro" id="IPR036034">
    <property type="entry name" value="PDZ_sf"/>
</dbReference>
<evidence type="ECO:0000313" key="9">
    <source>
        <dbReference type="Proteomes" id="UP000175744"/>
    </source>
</evidence>
<keyword evidence="3" id="KW-0732">Signal</keyword>
<dbReference type="CDD" id="cd07560">
    <property type="entry name" value="Peptidase_S41_CPP"/>
    <property type="match status" value="1"/>
</dbReference>
<gene>
    <name evidence="8" type="primary">ctpB</name>
    <name evidence="8" type="ORF">CLOACE_04320</name>
</gene>
<dbReference type="InterPro" id="IPR032812">
    <property type="entry name" value="SbsA_Ig"/>
</dbReference>
<evidence type="ECO:0000256" key="6">
    <source>
        <dbReference type="RuleBase" id="RU004404"/>
    </source>
</evidence>
<dbReference type="InterPro" id="IPR001478">
    <property type="entry name" value="PDZ"/>
</dbReference>
<dbReference type="CDD" id="cd06782">
    <property type="entry name" value="cpPDZ_CPP-like"/>
    <property type="match status" value="1"/>
</dbReference>
<dbReference type="Pfam" id="PF13180">
    <property type="entry name" value="PDZ_2"/>
    <property type="match status" value="1"/>
</dbReference>
<accession>A0A1E8F1E0</accession>
<dbReference type="InterPro" id="IPR005151">
    <property type="entry name" value="Tail-specific_protease"/>
</dbReference>
<keyword evidence="2 6" id="KW-0645">Protease</keyword>
<dbReference type="RefSeq" id="WP_070109400.1">
    <property type="nucleotide sequence ID" value="NZ_LZFO01000004.1"/>
</dbReference>
<evidence type="ECO:0000256" key="3">
    <source>
        <dbReference type="ARBA" id="ARBA00022729"/>
    </source>
</evidence>
<dbReference type="SUPFAM" id="SSF50156">
    <property type="entry name" value="PDZ domain-like"/>
    <property type="match status" value="1"/>
</dbReference>
<dbReference type="PANTHER" id="PTHR32060">
    <property type="entry name" value="TAIL-SPECIFIC PROTEASE"/>
    <property type="match status" value="1"/>
</dbReference>
<keyword evidence="5 6" id="KW-0720">Serine protease</keyword>
<comment type="similarity">
    <text evidence="1 6">Belongs to the peptidase S41A family.</text>
</comment>
<dbReference type="InterPro" id="IPR014755">
    <property type="entry name" value="Cu-Rt/internalin_Ig-like"/>
</dbReference>
<protein>
    <submittedName>
        <fullName evidence="8">Carboxy-terminal processing protease CtpB</fullName>
        <ecNumber evidence="8">3.4.21.102</ecNumber>
    </submittedName>
</protein>
<evidence type="ECO:0000256" key="1">
    <source>
        <dbReference type="ARBA" id="ARBA00009179"/>
    </source>
</evidence>
<dbReference type="Gene3D" id="2.30.42.10">
    <property type="match status" value="1"/>
</dbReference>
<dbReference type="SUPFAM" id="SSF52096">
    <property type="entry name" value="ClpP/crotonase"/>
    <property type="match status" value="1"/>
</dbReference>
<dbReference type="OrthoDB" id="9812068at2"/>
<keyword evidence="9" id="KW-1185">Reference proteome</keyword>
<dbReference type="InterPro" id="IPR004447">
    <property type="entry name" value="Peptidase_S41A"/>
</dbReference>
<dbReference type="PATRIC" id="fig|1121290.3.peg.437"/>
<feature type="domain" description="PDZ" evidence="7">
    <location>
        <begin position="93"/>
        <end position="147"/>
    </location>
</feature>
<dbReference type="AlphaFoldDB" id="A0A1E8F1E0"/>
<keyword evidence="4 6" id="KW-0378">Hydrolase</keyword>
<dbReference type="Gene3D" id="3.30.750.44">
    <property type="match status" value="1"/>
</dbReference>
<name>A0A1E8F1E0_9CLOT</name>
<dbReference type="Pfam" id="PF13205">
    <property type="entry name" value="Big_5"/>
    <property type="match status" value="1"/>
</dbReference>
<proteinExistence type="inferred from homology"/>
<comment type="caution">
    <text evidence="8">The sequence shown here is derived from an EMBL/GenBank/DDBJ whole genome shotgun (WGS) entry which is preliminary data.</text>
</comment>
<dbReference type="STRING" id="1121290.CLAOCE_04320"/>
<dbReference type="Gene3D" id="3.90.226.10">
    <property type="entry name" value="2-enoyl-CoA Hydratase, Chain A, domain 1"/>
    <property type="match status" value="1"/>
</dbReference>
<dbReference type="GO" id="GO:0004252">
    <property type="term" value="F:serine-type endopeptidase activity"/>
    <property type="evidence" value="ECO:0007669"/>
    <property type="project" value="UniProtKB-EC"/>
</dbReference>
<reference evidence="8 9" key="1">
    <citation type="submission" date="2016-06" db="EMBL/GenBank/DDBJ databases">
        <title>Genome sequence of Clostridium acetireducens DSM 10703.</title>
        <authorList>
            <person name="Poehlein A."/>
            <person name="Fluechter S."/>
            <person name="Duerre P."/>
            <person name="Daniel R."/>
        </authorList>
    </citation>
    <scope>NUCLEOTIDE SEQUENCE [LARGE SCALE GENOMIC DNA]</scope>
    <source>
        <strain evidence="8 9">DSM 10703</strain>
    </source>
</reference>
<organism evidence="8 9">
    <name type="scientific">Clostridium acetireducens DSM 10703</name>
    <dbReference type="NCBI Taxonomy" id="1121290"/>
    <lineage>
        <taxon>Bacteria</taxon>
        <taxon>Bacillati</taxon>
        <taxon>Bacillota</taxon>
        <taxon>Clostridia</taxon>
        <taxon>Eubacteriales</taxon>
        <taxon>Clostridiaceae</taxon>
        <taxon>Clostridium</taxon>
    </lineage>
</organism>
<evidence type="ECO:0000256" key="4">
    <source>
        <dbReference type="ARBA" id="ARBA00022801"/>
    </source>
</evidence>
<dbReference type="SMART" id="SM00228">
    <property type="entry name" value="PDZ"/>
    <property type="match status" value="1"/>
</dbReference>
<dbReference type="EMBL" id="LZFO01000004">
    <property type="protein sequence ID" value="OFI07240.1"/>
    <property type="molecule type" value="Genomic_DNA"/>
</dbReference>
<dbReference type="PANTHER" id="PTHR32060:SF30">
    <property type="entry name" value="CARBOXY-TERMINAL PROCESSING PROTEASE CTPA"/>
    <property type="match status" value="1"/>
</dbReference>
<evidence type="ECO:0000313" key="8">
    <source>
        <dbReference type="EMBL" id="OFI07240.1"/>
    </source>
</evidence>
<dbReference type="Proteomes" id="UP000175744">
    <property type="component" value="Unassembled WGS sequence"/>
</dbReference>
<dbReference type="InterPro" id="IPR029045">
    <property type="entry name" value="ClpP/crotonase-like_dom_sf"/>
</dbReference>
<evidence type="ECO:0000256" key="2">
    <source>
        <dbReference type="ARBA" id="ARBA00022670"/>
    </source>
</evidence>
<dbReference type="GO" id="GO:0030288">
    <property type="term" value="C:outer membrane-bounded periplasmic space"/>
    <property type="evidence" value="ECO:0007669"/>
    <property type="project" value="TreeGrafter"/>
</dbReference>